<comment type="caution">
    <text evidence="3">The sequence shown here is derived from an EMBL/GenBank/DDBJ whole genome shotgun (WGS) entry which is preliminary data.</text>
</comment>
<reference evidence="3" key="2">
    <citation type="submission" date="2020-09" db="EMBL/GenBank/DDBJ databases">
        <authorList>
            <person name="Sun Q."/>
            <person name="Ohkuma M."/>
        </authorList>
    </citation>
    <scope>NUCLEOTIDE SEQUENCE</scope>
    <source>
        <strain evidence="3">JCM 3091</strain>
    </source>
</reference>
<name>A0A8J3BFW0_9ACTN</name>
<dbReference type="SUPFAM" id="SSF53335">
    <property type="entry name" value="S-adenosyl-L-methionine-dependent methyltransferases"/>
    <property type="match status" value="1"/>
</dbReference>
<accession>A0A8J3BFW0</accession>
<evidence type="ECO:0000256" key="2">
    <source>
        <dbReference type="ARBA" id="ARBA00022679"/>
    </source>
</evidence>
<dbReference type="PANTHER" id="PTHR12049">
    <property type="entry name" value="PROTEIN ARGININE METHYLTRANSFERASE NDUFAF7, MITOCHONDRIAL"/>
    <property type="match status" value="1"/>
</dbReference>
<dbReference type="RefSeq" id="WP_189112570.1">
    <property type="nucleotide sequence ID" value="NZ_BMQC01000001.1"/>
</dbReference>
<evidence type="ECO:0008006" key="5">
    <source>
        <dbReference type="Google" id="ProtNLM"/>
    </source>
</evidence>
<dbReference type="Proteomes" id="UP000662200">
    <property type="component" value="Unassembled WGS sequence"/>
</dbReference>
<dbReference type="Gene3D" id="3.40.50.12710">
    <property type="match status" value="1"/>
</dbReference>
<dbReference type="Pfam" id="PF02636">
    <property type="entry name" value="Methyltransf_28"/>
    <property type="match status" value="1"/>
</dbReference>
<keyword evidence="4" id="KW-1185">Reference proteome</keyword>
<sequence>MADALYGPAGFFVRGAPADHFRTSAHASPLFAAALARVAEAVDGALAAPARFDLVDVGAGRGELLAALLDRLPAGLRRRVRPVAVELAPRPAGLPPGVAWRDTVPADLTGLLLATEWLDNVPLDLARGGRYRTVAGGDGGRLGAADARWCARWWPGPAPVVEIGRPRDEAWAAAVAAVARGAALTVDYGHTRADRPAGGTLTGYRRGRQVPPVPDGTCDLTAHVAVDAAAEAAGRPYHLVSQRAALRALGVDAARPPLELAGRDPAAYLAGLAAAGEAAELLSPASLGAHHVLLHPRGLPPGALRGLLGGPETR</sequence>
<organism evidence="3 4">
    <name type="scientific">Pilimelia terevasa</name>
    <dbReference type="NCBI Taxonomy" id="53372"/>
    <lineage>
        <taxon>Bacteria</taxon>
        <taxon>Bacillati</taxon>
        <taxon>Actinomycetota</taxon>
        <taxon>Actinomycetes</taxon>
        <taxon>Micromonosporales</taxon>
        <taxon>Micromonosporaceae</taxon>
        <taxon>Pilimelia</taxon>
    </lineage>
</organism>
<dbReference type="GO" id="GO:0032259">
    <property type="term" value="P:methylation"/>
    <property type="evidence" value="ECO:0007669"/>
    <property type="project" value="UniProtKB-KW"/>
</dbReference>
<gene>
    <name evidence="3" type="ORF">GCM10010124_00810</name>
</gene>
<evidence type="ECO:0000256" key="1">
    <source>
        <dbReference type="ARBA" id="ARBA00022603"/>
    </source>
</evidence>
<dbReference type="PANTHER" id="PTHR12049:SF7">
    <property type="entry name" value="PROTEIN ARGININE METHYLTRANSFERASE NDUFAF7, MITOCHONDRIAL"/>
    <property type="match status" value="1"/>
</dbReference>
<keyword evidence="2" id="KW-0808">Transferase</keyword>
<dbReference type="InterPro" id="IPR029063">
    <property type="entry name" value="SAM-dependent_MTases_sf"/>
</dbReference>
<evidence type="ECO:0000313" key="4">
    <source>
        <dbReference type="Proteomes" id="UP000662200"/>
    </source>
</evidence>
<dbReference type="InterPro" id="IPR038375">
    <property type="entry name" value="NDUFAF7_sf"/>
</dbReference>
<dbReference type="EMBL" id="BMQC01000001">
    <property type="protein sequence ID" value="GGK12059.1"/>
    <property type="molecule type" value="Genomic_DNA"/>
</dbReference>
<keyword evidence="1" id="KW-0489">Methyltransferase</keyword>
<protein>
    <recommendedName>
        <fullName evidence="5">SAM-dependent MidA family methyltransferase</fullName>
    </recommendedName>
</protein>
<dbReference type="InterPro" id="IPR003788">
    <property type="entry name" value="NDUFAF7"/>
</dbReference>
<proteinExistence type="predicted"/>
<evidence type="ECO:0000313" key="3">
    <source>
        <dbReference type="EMBL" id="GGK12059.1"/>
    </source>
</evidence>
<reference evidence="3" key="1">
    <citation type="journal article" date="2014" name="Int. J. Syst. Evol. Microbiol.">
        <title>Complete genome sequence of Corynebacterium casei LMG S-19264T (=DSM 44701T), isolated from a smear-ripened cheese.</title>
        <authorList>
            <consortium name="US DOE Joint Genome Institute (JGI-PGF)"/>
            <person name="Walter F."/>
            <person name="Albersmeier A."/>
            <person name="Kalinowski J."/>
            <person name="Ruckert C."/>
        </authorList>
    </citation>
    <scope>NUCLEOTIDE SEQUENCE</scope>
    <source>
        <strain evidence="3">JCM 3091</strain>
    </source>
</reference>
<dbReference type="GO" id="GO:0035243">
    <property type="term" value="F:protein-arginine omega-N symmetric methyltransferase activity"/>
    <property type="evidence" value="ECO:0007669"/>
    <property type="project" value="TreeGrafter"/>
</dbReference>
<dbReference type="AlphaFoldDB" id="A0A8J3BFW0"/>